<evidence type="ECO:0000313" key="2">
    <source>
        <dbReference type="Proteomes" id="UP000033423"/>
    </source>
</evidence>
<dbReference type="AlphaFoldDB" id="A0A0F3GQU8"/>
<keyword evidence="2" id="KW-1185">Reference proteome</keyword>
<organism evidence="1 2">
    <name type="scientific">Candidatus Magnetobacterium bavaricum</name>
    <dbReference type="NCBI Taxonomy" id="29290"/>
    <lineage>
        <taxon>Bacteria</taxon>
        <taxon>Pseudomonadati</taxon>
        <taxon>Nitrospirota</taxon>
        <taxon>Thermodesulfovibrionia</taxon>
        <taxon>Thermodesulfovibrionales</taxon>
        <taxon>Candidatus Magnetobacteriaceae</taxon>
        <taxon>Candidatus Magnetobacterium</taxon>
    </lineage>
</organism>
<protein>
    <submittedName>
        <fullName evidence="1">Uncharacterized protein</fullName>
    </submittedName>
</protein>
<gene>
    <name evidence="1" type="ORF">MBAV_003536</name>
</gene>
<dbReference type="EMBL" id="LACI01001545">
    <property type="protein sequence ID" value="KJU84280.1"/>
    <property type="molecule type" value="Genomic_DNA"/>
</dbReference>
<proteinExistence type="predicted"/>
<name>A0A0F3GQU8_9BACT</name>
<evidence type="ECO:0000313" key="1">
    <source>
        <dbReference type="EMBL" id="KJU84280.1"/>
    </source>
</evidence>
<reference evidence="1 2" key="1">
    <citation type="submission" date="2015-02" db="EMBL/GenBank/DDBJ databases">
        <title>Single-cell genomics of uncultivated deep-branching MTB reveals a conserved set of magnetosome genes.</title>
        <authorList>
            <person name="Kolinko S."/>
            <person name="Richter M."/>
            <person name="Glockner F.O."/>
            <person name="Brachmann A."/>
            <person name="Schuler D."/>
        </authorList>
    </citation>
    <scope>NUCLEOTIDE SEQUENCE [LARGE SCALE GENOMIC DNA]</scope>
    <source>
        <strain evidence="1">TM-1</strain>
    </source>
</reference>
<accession>A0A0F3GQU8</accession>
<dbReference type="Proteomes" id="UP000033423">
    <property type="component" value="Unassembled WGS sequence"/>
</dbReference>
<comment type="caution">
    <text evidence="1">The sequence shown here is derived from an EMBL/GenBank/DDBJ whole genome shotgun (WGS) entry which is preliminary data.</text>
</comment>
<sequence>MAKKLKKKKVFKQNRIEDVPEQKAFGTSMSTDYSDLLSSIRPLLKNDNKIKLLTGNNVPVKMSRVILDYARPFLDKQGSISIYNNSAYASRLIFIFSTNLFSW</sequence>